<dbReference type="PANTHER" id="PTHR30483:SF6">
    <property type="entry name" value="PERIPLASMIC BINDING PROTEIN OF ABC TRANSPORTER FOR NATURAL AMINO ACIDS"/>
    <property type="match status" value="1"/>
</dbReference>
<protein>
    <submittedName>
        <fullName evidence="5">Branched chain amino acid ABC transporter periplasmic ligand-binding protein</fullName>
    </submittedName>
</protein>
<name>A0A158F5U8_9BURK</name>
<dbReference type="InterPro" id="IPR051010">
    <property type="entry name" value="BCAA_transport"/>
</dbReference>
<sequence length="392" mass="42452">MSKRKFGAIATRALCAGAMCAIALPAHAQEVMKIGVIASLSGGGTAWGLGLERGVQIAADQINEQGGLKLAGKTYKLEVIPYDDQYNAAQAKTAADRLVNRDEVKVIFGPVGSPGAMGSLPVTQPAKVIQFVDGYTPAILKNEWQGAYVFRINNSTLEFSEPIVDWLKKTYPNAKKVGMIAPNDATGQAGVPILATAYKNKGFDVWTEHYERGTKEFTPLVLRMMAQNVDVFDLNANAPGEAGLLVKQARQVGYKGLIVQSGGAGIDELIAIAGPLANNMLKYDVIDESLPRVQPFVALYHKKYTGVMNGLAPVYYNAANIYFEAMRRADSTDTTRIRDQIEKLGGNYDAPIFGKVVWTGQKNYGVNHQLLHTFVIKEVQNGKATVKAVITP</sequence>
<keyword evidence="6" id="KW-1185">Reference proteome</keyword>
<organism evidence="5 6">
    <name type="scientific">Caballeronia choica</name>
    <dbReference type="NCBI Taxonomy" id="326476"/>
    <lineage>
        <taxon>Bacteria</taxon>
        <taxon>Pseudomonadati</taxon>
        <taxon>Pseudomonadota</taxon>
        <taxon>Betaproteobacteria</taxon>
        <taxon>Burkholderiales</taxon>
        <taxon>Burkholderiaceae</taxon>
        <taxon>Caballeronia</taxon>
    </lineage>
</organism>
<evidence type="ECO:0000256" key="1">
    <source>
        <dbReference type="ARBA" id="ARBA00010062"/>
    </source>
</evidence>
<dbReference type="AlphaFoldDB" id="A0A158F5U8"/>
<evidence type="ECO:0000259" key="4">
    <source>
        <dbReference type="Pfam" id="PF13458"/>
    </source>
</evidence>
<dbReference type="CDD" id="cd06336">
    <property type="entry name" value="PBP1_ABC_ligand_binding-like"/>
    <property type="match status" value="1"/>
</dbReference>
<evidence type="ECO:0000256" key="2">
    <source>
        <dbReference type="ARBA" id="ARBA00022729"/>
    </source>
</evidence>
<dbReference type="Pfam" id="PF13458">
    <property type="entry name" value="Peripla_BP_6"/>
    <property type="match status" value="1"/>
</dbReference>
<comment type="caution">
    <text evidence="5">The sequence shown here is derived from an EMBL/GenBank/DDBJ whole genome shotgun (WGS) entry which is preliminary data.</text>
</comment>
<dbReference type="RefSeq" id="WP_087642619.1">
    <property type="nucleotide sequence ID" value="NZ_FCON02000002.1"/>
</dbReference>
<feature type="signal peptide" evidence="3">
    <location>
        <begin position="1"/>
        <end position="28"/>
    </location>
</feature>
<accession>A0A158F5U8</accession>
<proteinExistence type="inferred from homology"/>
<evidence type="ECO:0000256" key="3">
    <source>
        <dbReference type="SAM" id="SignalP"/>
    </source>
</evidence>
<gene>
    <name evidence="5" type="ORF">AWB68_00330</name>
</gene>
<dbReference type="InterPro" id="IPR028081">
    <property type="entry name" value="Leu-bd"/>
</dbReference>
<evidence type="ECO:0000313" key="5">
    <source>
        <dbReference type="EMBL" id="SAL15232.1"/>
    </source>
</evidence>
<keyword evidence="2 3" id="KW-0732">Signal</keyword>
<reference evidence="5" key="1">
    <citation type="submission" date="2016-01" db="EMBL/GenBank/DDBJ databases">
        <authorList>
            <person name="Peeters C."/>
        </authorList>
    </citation>
    <scope>NUCLEOTIDE SEQUENCE [LARGE SCALE GENOMIC DNA]</scope>
    <source>
        <strain evidence="5">LMG 22940</strain>
    </source>
</reference>
<dbReference type="Proteomes" id="UP000054770">
    <property type="component" value="Unassembled WGS sequence"/>
</dbReference>
<dbReference type="PANTHER" id="PTHR30483">
    <property type="entry name" value="LEUCINE-SPECIFIC-BINDING PROTEIN"/>
    <property type="match status" value="1"/>
</dbReference>
<comment type="similarity">
    <text evidence="1">Belongs to the leucine-binding protein family.</text>
</comment>
<dbReference type="SUPFAM" id="SSF53822">
    <property type="entry name" value="Periplasmic binding protein-like I"/>
    <property type="match status" value="1"/>
</dbReference>
<feature type="chain" id="PRO_5011115650" evidence="3">
    <location>
        <begin position="29"/>
        <end position="392"/>
    </location>
</feature>
<dbReference type="OrthoDB" id="5289062at2"/>
<dbReference type="EMBL" id="FCON02000002">
    <property type="protein sequence ID" value="SAL15232.1"/>
    <property type="molecule type" value="Genomic_DNA"/>
</dbReference>
<evidence type="ECO:0000313" key="6">
    <source>
        <dbReference type="Proteomes" id="UP000054770"/>
    </source>
</evidence>
<dbReference type="InterPro" id="IPR028082">
    <property type="entry name" value="Peripla_BP_I"/>
</dbReference>
<feature type="domain" description="Leucine-binding protein" evidence="4">
    <location>
        <begin position="33"/>
        <end position="382"/>
    </location>
</feature>
<dbReference type="Gene3D" id="3.40.50.2300">
    <property type="match status" value="2"/>
</dbReference>